<name>A0A811T6V9_9EURY</name>
<evidence type="ECO:0000313" key="1">
    <source>
        <dbReference type="EMBL" id="CAD6492041.1"/>
    </source>
</evidence>
<organism evidence="1 2">
    <name type="scientific">Candidatus Argoarchaeum ethanivorans</name>
    <dbReference type="NCBI Taxonomy" id="2608793"/>
    <lineage>
        <taxon>Archaea</taxon>
        <taxon>Methanobacteriati</taxon>
        <taxon>Methanobacteriota</taxon>
        <taxon>Stenosarchaea group</taxon>
        <taxon>Methanomicrobia</taxon>
        <taxon>Methanosarcinales</taxon>
        <taxon>Methanosarcinales incertae sedis</taxon>
        <taxon>GOM Arc I cluster</taxon>
        <taxon>Candidatus Argoarchaeum</taxon>
    </lineage>
</organism>
<proteinExistence type="predicted"/>
<evidence type="ECO:0008006" key="3">
    <source>
        <dbReference type="Google" id="ProtNLM"/>
    </source>
</evidence>
<gene>
    <name evidence="1" type="ORF">CHKLHMKO_00222</name>
</gene>
<reference evidence="1" key="1">
    <citation type="submission" date="2020-10" db="EMBL/GenBank/DDBJ databases">
        <authorList>
            <person name="Hahn C.J."/>
            <person name="Laso-Perez R."/>
            <person name="Vulcano F."/>
            <person name="Vaziourakis K.-M."/>
            <person name="Stokke R."/>
            <person name="Steen I.H."/>
            <person name="Teske A."/>
            <person name="Boetius A."/>
            <person name="Liebeke M."/>
            <person name="Amann R."/>
            <person name="Knittel K."/>
        </authorList>
    </citation>
    <scope>NUCLEOTIDE SEQUENCE</scope>
    <source>
        <strain evidence="1">Gfbio:e3339647-f889-4370-9287-4fb5cb688e4c:AG392O15_GoMArc1</strain>
    </source>
</reference>
<dbReference type="AlphaFoldDB" id="A0A811T6V9"/>
<accession>A0A811T6V9</accession>
<evidence type="ECO:0000313" key="2">
    <source>
        <dbReference type="Proteomes" id="UP000610373"/>
    </source>
</evidence>
<protein>
    <recommendedName>
        <fullName evidence="3">DUF4258 domain-containing protein</fullName>
    </recommendedName>
</protein>
<dbReference type="EMBL" id="CAJHIO010000009">
    <property type="protein sequence ID" value="CAD6492041.1"/>
    <property type="molecule type" value="Genomic_DNA"/>
</dbReference>
<dbReference type="Proteomes" id="UP000610373">
    <property type="component" value="Unassembled WGS sequence"/>
</dbReference>
<sequence>MEKIESKHRLNPLVAKEVLSGAPYIEKVGGNQYMAIGLSYEGYVTIFFKYCSGTAEIITAYPSTEWQVDLYRGKKKR</sequence>
<comment type="caution">
    <text evidence="1">The sequence shown here is derived from an EMBL/GenBank/DDBJ whole genome shotgun (WGS) entry which is preliminary data.</text>
</comment>